<sequence length="432" mass="43688">MSPALFQVLVALGTAAVTAKAQVLATGPMGATNPPAAVFGTPINQNSNARLLSAYGSQGTVSSNRLTTPSPGLNAIDDWCVFAPQQPGEVIEAEVVAWCTQPRNNARVIPDGTVTAAHFVKTPVYWQIQGWGDFTKLNIAAGDAGGELDPHGATNLGNPVGGNVTTSATGPDVSYEEWMNYMAFNQFCLRICIGEGEFSASTMCQHTLDLMGCQWVMPGDYSDNSFTECDGDAAIPPGLYPLPGGGYSTFQQRYTGTYTNTLPDGSKTTGVWTQGETTTPAAPATTPKTSNCKTYATISNGIPLAQLAAGGAYTGTRSSANNAQVTSVAPTGPTPSVNITVVNSTVVGPNGTSVVNQTLVTTVLPTSTDSIVVVTVTGSDGGAAPTNGAAPAAGGSSPAAAGASSKPSGALRAVAASGVLGLAAFAASLIVL</sequence>
<accession>A0AAF0YAK9</accession>
<organism evidence="2 3">
    <name type="scientific">Vanrija pseudolonga</name>
    <dbReference type="NCBI Taxonomy" id="143232"/>
    <lineage>
        <taxon>Eukaryota</taxon>
        <taxon>Fungi</taxon>
        <taxon>Dikarya</taxon>
        <taxon>Basidiomycota</taxon>
        <taxon>Agaricomycotina</taxon>
        <taxon>Tremellomycetes</taxon>
        <taxon>Trichosporonales</taxon>
        <taxon>Trichosporonaceae</taxon>
        <taxon>Vanrija</taxon>
    </lineage>
</organism>
<dbReference type="RefSeq" id="XP_062627158.1">
    <property type="nucleotide sequence ID" value="XM_062771174.1"/>
</dbReference>
<dbReference type="AlphaFoldDB" id="A0AAF0YAK9"/>
<dbReference type="Proteomes" id="UP000827549">
    <property type="component" value="Chromosome 3"/>
</dbReference>
<proteinExistence type="predicted"/>
<evidence type="ECO:0000313" key="2">
    <source>
        <dbReference type="EMBL" id="WOO81126.1"/>
    </source>
</evidence>
<gene>
    <name evidence="2" type="ORF">LOC62_03G004660</name>
</gene>
<keyword evidence="1" id="KW-0732">Signal</keyword>
<evidence type="ECO:0000256" key="1">
    <source>
        <dbReference type="SAM" id="SignalP"/>
    </source>
</evidence>
<feature type="chain" id="PRO_5042032534" evidence="1">
    <location>
        <begin position="22"/>
        <end position="432"/>
    </location>
</feature>
<dbReference type="EMBL" id="CP086716">
    <property type="protein sequence ID" value="WOO81126.1"/>
    <property type="molecule type" value="Genomic_DNA"/>
</dbReference>
<keyword evidence="3" id="KW-1185">Reference proteome</keyword>
<name>A0AAF0YAK9_9TREE</name>
<evidence type="ECO:0000313" key="3">
    <source>
        <dbReference type="Proteomes" id="UP000827549"/>
    </source>
</evidence>
<dbReference type="GeneID" id="87807896"/>
<feature type="signal peptide" evidence="1">
    <location>
        <begin position="1"/>
        <end position="21"/>
    </location>
</feature>
<reference evidence="2" key="1">
    <citation type="submission" date="2023-10" db="EMBL/GenBank/DDBJ databases">
        <authorList>
            <person name="Noh H."/>
        </authorList>
    </citation>
    <scope>NUCLEOTIDE SEQUENCE</scope>
    <source>
        <strain evidence="2">DUCC4014</strain>
    </source>
</reference>
<protein>
    <submittedName>
        <fullName evidence="2">Uncharacterized protein</fullName>
    </submittedName>
</protein>